<evidence type="ECO:0000256" key="1">
    <source>
        <dbReference type="SAM" id="MobiDB-lite"/>
    </source>
</evidence>
<evidence type="ECO:0000313" key="3">
    <source>
        <dbReference type="Proteomes" id="UP000786693"/>
    </source>
</evidence>
<protein>
    <recommendedName>
        <fullName evidence="4">MobA/MobL family protein</fullName>
    </recommendedName>
</protein>
<proteinExistence type="predicted"/>
<dbReference type="Proteomes" id="UP000786693">
    <property type="component" value="Unassembled WGS sequence"/>
</dbReference>
<feature type="region of interest" description="Disordered" evidence="1">
    <location>
        <begin position="97"/>
        <end position="117"/>
    </location>
</feature>
<dbReference type="RefSeq" id="WP_220750634.1">
    <property type="nucleotide sequence ID" value="NZ_BPFH01000013.1"/>
</dbReference>
<dbReference type="EMBL" id="BPFH01000013">
    <property type="protein sequence ID" value="GIT97158.1"/>
    <property type="molecule type" value="Genomic_DNA"/>
</dbReference>
<reference evidence="2 3" key="1">
    <citation type="submission" date="2021-05" db="EMBL/GenBank/DDBJ databases">
        <title>Bacteria Genome sequencing.</title>
        <authorList>
            <person name="Takabe Y."/>
            <person name="Nakajima Y."/>
            <person name="Suzuki S."/>
            <person name="Shiozaki T."/>
        </authorList>
    </citation>
    <scope>NUCLEOTIDE SEQUENCE [LARGE SCALE GENOMIC DNA]</scope>
    <source>
        <strain evidence="2 3">AI_62</strain>
    </source>
</reference>
<comment type="caution">
    <text evidence="2">The sequence shown here is derived from an EMBL/GenBank/DDBJ whole genome shotgun (WGS) entry which is preliminary data.</text>
</comment>
<name>A0ABQ4NS12_9RHOB</name>
<sequence>MKRPTPNHWPREGQHNPVTRDGVSSFERARRDHTVELDYTIGGTVETQVHASVEAARQYAVNRGHRILQHVSNDLGDNAQQALRKPLAVDFDLVRKEAEQHRATRSQSHIQDRDVTP</sequence>
<evidence type="ECO:0000313" key="2">
    <source>
        <dbReference type="EMBL" id="GIT97158.1"/>
    </source>
</evidence>
<gene>
    <name evidence="2" type="ORF">JANAI62_37810</name>
</gene>
<evidence type="ECO:0008006" key="4">
    <source>
        <dbReference type="Google" id="ProtNLM"/>
    </source>
</evidence>
<accession>A0ABQ4NS12</accession>
<keyword evidence="3" id="KW-1185">Reference proteome</keyword>
<organism evidence="2 3">
    <name type="scientific">Jannaschia pagri</name>
    <dbReference type="NCBI Taxonomy" id="2829797"/>
    <lineage>
        <taxon>Bacteria</taxon>
        <taxon>Pseudomonadati</taxon>
        <taxon>Pseudomonadota</taxon>
        <taxon>Alphaproteobacteria</taxon>
        <taxon>Rhodobacterales</taxon>
        <taxon>Roseobacteraceae</taxon>
        <taxon>Jannaschia</taxon>
    </lineage>
</organism>
<feature type="region of interest" description="Disordered" evidence="1">
    <location>
        <begin position="1"/>
        <end position="29"/>
    </location>
</feature>